<accession>M9M143</accession>
<protein>
    <submittedName>
        <fullName evidence="1">Galactose-1-phosphate uridyltransferase</fullName>
    </submittedName>
</protein>
<name>M9M143_PAEPP</name>
<dbReference type="Proteomes" id="UP000029453">
    <property type="component" value="Unassembled WGS sequence"/>
</dbReference>
<organism evidence="1 2">
    <name type="scientific">Paenibacillus popilliae ATCC 14706</name>
    <dbReference type="NCBI Taxonomy" id="1212764"/>
    <lineage>
        <taxon>Bacteria</taxon>
        <taxon>Bacillati</taxon>
        <taxon>Bacillota</taxon>
        <taxon>Bacilli</taxon>
        <taxon>Bacillales</taxon>
        <taxon>Paenibacillaceae</taxon>
        <taxon>Paenibacillus</taxon>
    </lineage>
</organism>
<evidence type="ECO:0000313" key="1">
    <source>
        <dbReference type="EMBL" id="GAC40783.1"/>
    </source>
</evidence>
<keyword evidence="1" id="KW-0808">Transferase</keyword>
<dbReference type="GO" id="GO:0016740">
    <property type="term" value="F:transferase activity"/>
    <property type="evidence" value="ECO:0007669"/>
    <property type="project" value="UniProtKB-KW"/>
</dbReference>
<comment type="caution">
    <text evidence="1">The sequence shown here is derived from an EMBL/GenBank/DDBJ whole genome shotgun (WGS) entry which is preliminary data.</text>
</comment>
<gene>
    <name evidence="1" type="ORF">PPOP_0110</name>
</gene>
<dbReference type="AlphaFoldDB" id="M9M143"/>
<evidence type="ECO:0000313" key="2">
    <source>
        <dbReference type="Proteomes" id="UP000029453"/>
    </source>
</evidence>
<dbReference type="EMBL" id="BALG01000006">
    <property type="protein sequence ID" value="GAC40783.1"/>
    <property type="molecule type" value="Genomic_DNA"/>
</dbReference>
<reference evidence="1 2" key="1">
    <citation type="submission" date="2012-10" db="EMBL/GenBank/DDBJ databases">
        <title>Draft Genome Sequence of Paenibacillus popilliae ATCC 14706T.</title>
        <authorList>
            <person name="Iiyama K."/>
            <person name="Mori K."/>
            <person name="Mon H."/>
            <person name="Chieda Y."/>
            <person name="Lee J.M."/>
            <person name="Kusakabe T."/>
            <person name="Tashiro K."/>
            <person name="Asano S."/>
            <person name="Yasunaga-Aoki C."/>
            <person name="Shimizu S."/>
        </authorList>
    </citation>
    <scope>NUCLEOTIDE SEQUENCE [LARGE SCALE GENOMIC DNA]</scope>
    <source>
        <strain evidence="1 2">ATCC 14706</strain>
    </source>
</reference>
<sequence length="89" mass="8731">MPADFAASLDSSPSAPACPVDDGNSFIANALAALNSVAPSTGSAPFGLAAAKPAGLPAAMAAASQIEAHFIPICCLIVYNIPFLPIGSC</sequence>
<proteinExistence type="predicted"/>
<keyword evidence="2" id="KW-1185">Reference proteome</keyword>